<evidence type="ECO:0000313" key="2">
    <source>
        <dbReference type="EMBL" id="NUU16809.1"/>
    </source>
</evidence>
<keyword evidence="1" id="KW-1133">Transmembrane helix</keyword>
<feature type="transmembrane region" description="Helical" evidence="1">
    <location>
        <begin position="20"/>
        <end position="44"/>
    </location>
</feature>
<dbReference type="InterPro" id="IPR018674">
    <property type="entry name" value="DUF2142_membrane"/>
</dbReference>
<feature type="transmembrane region" description="Helical" evidence="1">
    <location>
        <begin position="142"/>
        <end position="168"/>
    </location>
</feature>
<keyword evidence="3" id="KW-1185">Reference proteome</keyword>
<feature type="transmembrane region" description="Helical" evidence="1">
    <location>
        <begin position="349"/>
        <end position="367"/>
    </location>
</feature>
<dbReference type="Pfam" id="PF09913">
    <property type="entry name" value="DUF2142"/>
    <property type="match status" value="1"/>
</dbReference>
<keyword evidence="1" id="KW-0472">Membrane</keyword>
<dbReference type="RefSeq" id="WP_175346691.1">
    <property type="nucleotide sequence ID" value="NZ_JABMCI010000055.1"/>
</dbReference>
<feature type="transmembrane region" description="Helical" evidence="1">
    <location>
        <begin position="374"/>
        <end position="394"/>
    </location>
</feature>
<sequence>MTARADAPTPTTAPPRGPVLRWLAVGALLFGLGALWSLAVPLMASPDEPSHVVRAAAVARGQLSGTANDAPQSTQRPGVGTLVRLPSDFAAALALPNCFAFDRDQPADCQEDLPAAGPEVLVETFAGQYPPLYYALVGWPSLFLSAGPSIVAMRLVSAAISAALLTWAAFRLTTTAGNRAGLWGLGVAITPMCLFLAGTVNPAGLEISAAVAFWAACLVLVSRDGPVSTAALVQAVVSGALLLNIRATGPVWALAIVVVALVAAPRGRWRELLRLPSARWVGVGAAVAVLASVGWLATHGSVVTTRGLYPQFADLRTAVLGILGDGFLYLQNMIGDFGWLDAPAPPLTFVGWYLALGALLLPAMAAARTGRPRAALGLLVAGVAAAPLILQLPTVVDTGLIWQGRYALPIAVGIPLLAALVLRVDGTESGEAHRRTARAVVPVLLVAHVAAFWWGSRRYAEGLDGQLITGTPDWSSPIGYLSGIAIYAVVASALAWALWSFYRPAPVESVEPTASAHAEA</sequence>
<feature type="transmembrane region" description="Helical" evidence="1">
    <location>
        <begin position="436"/>
        <end position="454"/>
    </location>
</feature>
<gene>
    <name evidence="2" type="ORF">HP550_06040</name>
</gene>
<comment type="caution">
    <text evidence="2">The sequence shown here is derived from an EMBL/GenBank/DDBJ whole genome shotgun (WGS) entry which is preliminary data.</text>
</comment>
<keyword evidence="1" id="KW-0812">Transmembrane</keyword>
<accession>A0A7Y6DXC9</accession>
<feature type="transmembrane region" description="Helical" evidence="1">
    <location>
        <begin position="406"/>
        <end position="424"/>
    </location>
</feature>
<dbReference type="EMBL" id="JABMCI010000055">
    <property type="protein sequence ID" value="NUU16809.1"/>
    <property type="molecule type" value="Genomic_DNA"/>
</dbReference>
<reference evidence="2 3" key="1">
    <citation type="submission" date="2020-05" db="EMBL/GenBank/DDBJ databases">
        <title>Genome Sequencing of Type Strains.</title>
        <authorList>
            <person name="Lemaire J.F."/>
            <person name="Inderbitzin P."/>
            <person name="Gregorio O.A."/>
            <person name="Collins S.B."/>
            <person name="Wespe N."/>
            <person name="Knight-Connoni V."/>
        </authorList>
    </citation>
    <scope>NUCLEOTIDE SEQUENCE [LARGE SCALE GENOMIC DNA]</scope>
    <source>
        <strain evidence="2 3">ATCC 25174</strain>
    </source>
</reference>
<dbReference type="Proteomes" id="UP000565724">
    <property type="component" value="Unassembled WGS sequence"/>
</dbReference>
<feature type="transmembrane region" description="Helical" evidence="1">
    <location>
        <begin position="251"/>
        <end position="268"/>
    </location>
</feature>
<proteinExistence type="predicted"/>
<feature type="transmembrane region" description="Helical" evidence="1">
    <location>
        <begin position="203"/>
        <end position="221"/>
    </location>
</feature>
<organism evidence="2 3">
    <name type="scientific">Cellulomonas humilata</name>
    <dbReference type="NCBI Taxonomy" id="144055"/>
    <lineage>
        <taxon>Bacteria</taxon>
        <taxon>Bacillati</taxon>
        <taxon>Actinomycetota</taxon>
        <taxon>Actinomycetes</taxon>
        <taxon>Micrococcales</taxon>
        <taxon>Cellulomonadaceae</taxon>
        <taxon>Cellulomonas</taxon>
    </lineage>
</organism>
<protein>
    <submittedName>
        <fullName evidence="2">DUF2142 domain-containing protein</fullName>
    </submittedName>
</protein>
<feature type="transmembrane region" description="Helical" evidence="1">
    <location>
        <begin position="280"/>
        <end position="298"/>
    </location>
</feature>
<evidence type="ECO:0000256" key="1">
    <source>
        <dbReference type="SAM" id="Phobius"/>
    </source>
</evidence>
<feature type="transmembrane region" description="Helical" evidence="1">
    <location>
        <begin position="474"/>
        <end position="499"/>
    </location>
</feature>
<feature type="transmembrane region" description="Helical" evidence="1">
    <location>
        <begin position="180"/>
        <end position="197"/>
    </location>
</feature>
<dbReference type="AlphaFoldDB" id="A0A7Y6DXC9"/>
<evidence type="ECO:0000313" key="3">
    <source>
        <dbReference type="Proteomes" id="UP000565724"/>
    </source>
</evidence>
<name>A0A7Y6DXC9_9CELL</name>